<evidence type="ECO:0000313" key="4">
    <source>
        <dbReference type="Proteomes" id="UP000824083"/>
    </source>
</evidence>
<feature type="signal peptide" evidence="2">
    <location>
        <begin position="1"/>
        <end position="20"/>
    </location>
</feature>
<keyword evidence="2" id="KW-0732">Signal</keyword>
<feature type="chain" id="PRO_5039569103" evidence="2">
    <location>
        <begin position="21"/>
        <end position="92"/>
    </location>
</feature>
<feature type="transmembrane region" description="Helical" evidence="1">
    <location>
        <begin position="44"/>
        <end position="60"/>
    </location>
</feature>
<keyword evidence="1" id="KW-0812">Transmembrane</keyword>
<dbReference type="NCBIfam" id="NF041281">
    <property type="entry name" value="TraA_gammapb"/>
    <property type="match status" value="1"/>
</dbReference>
<organism evidence="3 4">
    <name type="scientific">Candidatus Aphodousia faecigallinarum</name>
    <dbReference type="NCBI Taxonomy" id="2840677"/>
    <lineage>
        <taxon>Bacteria</taxon>
        <taxon>Pseudomonadati</taxon>
        <taxon>Pseudomonadota</taxon>
        <taxon>Betaproteobacteria</taxon>
        <taxon>Burkholderiales</taxon>
        <taxon>Sutterellaceae</taxon>
        <taxon>Sutterellaceae incertae sedis</taxon>
        <taxon>Candidatus Aphodousia</taxon>
    </lineage>
</organism>
<comment type="caution">
    <text evidence="3">The sequence shown here is derived from an EMBL/GenBank/DDBJ whole genome shotgun (WGS) entry which is preliminary data.</text>
</comment>
<keyword evidence="1" id="KW-0472">Membrane</keyword>
<name>A0A9D1IKM1_9BURK</name>
<feature type="transmembrane region" description="Helical" evidence="1">
    <location>
        <begin position="67"/>
        <end position="91"/>
    </location>
</feature>
<dbReference type="InterPro" id="IPR059173">
    <property type="entry name" value="TraA_dom"/>
</dbReference>
<gene>
    <name evidence="3" type="ORF">IAC56_05985</name>
</gene>
<proteinExistence type="predicted"/>
<accession>A0A9D1IKM1</accession>
<evidence type="ECO:0000313" key="3">
    <source>
        <dbReference type="EMBL" id="HIU37807.1"/>
    </source>
</evidence>
<sequence>MKKNLTLLFTLGLASSVAFAGQTGTEFQDLYDLVHDWATGYLGRAIALIFLLVGLGVGIVRGSVMGAVGCLAAAMCLLIAPSVVEGILTAVI</sequence>
<protein>
    <submittedName>
        <fullName evidence="3">Uncharacterized protein</fullName>
    </submittedName>
</protein>
<reference evidence="3" key="1">
    <citation type="submission" date="2020-10" db="EMBL/GenBank/DDBJ databases">
        <authorList>
            <person name="Gilroy R."/>
        </authorList>
    </citation>
    <scope>NUCLEOTIDE SEQUENCE</scope>
    <source>
        <strain evidence="3">7463</strain>
    </source>
</reference>
<evidence type="ECO:0000256" key="1">
    <source>
        <dbReference type="SAM" id="Phobius"/>
    </source>
</evidence>
<dbReference type="AlphaFoldDB" id="A0A9D1IKM1"/>
<evidence type="ECO:0000256" key="2">
    <source>
        <dbReference type="SAM" id="SignalP"/>
    </source>
</evidence>
<dbReference type="Proteomes" id="UP000824083">
    <property type="component" value="Unassembled WGS sequence"/>
</dbReference>
<reference evidence="3" key="2">
    <citation type="journal article" date="2021" name="PeerJ">
        <title>Extensive microbial diversity within the chicken gut microbiome revealed by metagenomics and culture.</title>
        <authorList>
            <person name="Gilroy R."/>
            <person name="Ravi A."/>
            <person name="Getino M."/>
            <person name="Pursley I."/>
            <person name="Horton D.L."/>
            <person name="Alikhan N.F."/>
            <person name="Baker D."/>
            <person name="Gharbi K."/>
            <person name="Hall N."/>
            <person name="Watson M."/>
            <person name="Adriaenssens E.M."/>
            <person name="Foster-Nyarko E."/>
            <person name="Jarju S."/>
            <person name="Secka A."/>
            <person name="Antonio M."/>
            <person name="Oren A."/>
            <person name="Chaudhuri R.R."/>
            <person name="La Ragione R."/>
            <person name="Hildebrand F."/>
            <person name="Pallen M.J."/>
        </authorList>
    </citation>
    <scope>NUCLEOTIDE SEQUENCE</scope>
    <source>
        <strain evidence="3">7463</strain>
    </source>
</reference>
<keyword evidence="1" id="KW-1133">Transmembrane helix</keyword>
<dbReference type="EMBL" id="DVMY01000091">
    <property type="protein sequence ID" value="HIU37807.1"/>
    <property type="molecule type" value="Genomic_DNA"/>
</dbReference>